<feature type="compositionally biased region" description="Polar residues" evidence="9">
    <location>
        <begin position="353"/>
        <end position="374"/>
    </location>
</feature>
<evidence type="ECO:0000256" key="6">
    <source>
        <dbReference type="ARBA" id="ARBA00022771"/>
    </source>
</evidence>
<dbReference type="CDD" id="cd03569">
    <property type="entry name" value="VHS_Hrs"/>
    <property type="match status" value="1"/>
</dbReference>
<dbReference type="SUPFAM" id="SSF48464">
    <property type="entry name" value="ENTH/VHS domain"/>
    <property type="match status" value="1"/>
</dbReference>
<keyword evidence="12" id="KW-1185">Reference proteome</keyword>
<gene>
    <name evidence="13" type="primary">LOC100378364</name>
</gene>
<evidence type="ECO:0000256" key="4">
    <source>
        <dbReference type="ARBA" id="ARBA00022553"/>
    </source>
</evidence>
<dbReference type="SMART" id="SM00288">
    <property type="entry name" value="VHS"/>
    <property type="match status" value="1"/>
</dbReference>
<feature type="compositionally biased region" description="Low complexity" evidence="9">
    <location>
        <begin position="690"/>
        <end position="713"/>
    </location>
</feature>
<name>A0ABM0GMU5_SACKO</name>
<dbReference type="PANTHER" id="PTHR46275:SF1">
    <property type="entry name" value="HEPATOCYTE GROWTH FACTOR-REGULATED TYROSINE KINASE SUBSTRATE"/>
    <property type="match status" value="1"/>
</dbReference>
<keyword evidence="5" id="KW-0479">Metal-binding</keyword>
<feature type="region of interest" description="Disordered" evidence="9">
    <location>
        <begin position="675"/>
        <end position="741"/>
    </location>
</feature>
<sequence>MFSSKGSFDKLVDKATSQLLLEPDWDATLQICDCIRQGDVTPKYAVTVVRRKLQDKNPHVCAYGLHVLESAVKNCGTLVYEEVATKSLMDEFRELTKTGSDKVKNKILELIQAWAHAFRNEPNLKIVEDTYHLMKMEGYSFPPLKESDAMFAADKAPEWVDGEVCHRCRVEFGMMQRKHHCRHCGQVFCNKCTSKSSTIPKFGIEKEVRVCEACHDKLNKTGGAASSAEGDLPAEYLASPLAQQSQVPAKRSEIELQEEEELQLAMALSLDEAENRDRIRKNNRSTVSSTISSSPPASTLYSSTSTTSQQDMDPELARYLNRSYWEQKHDEQKTAPSAPTSAEITPATAPPMSGSSQTQPAYSSSGKVSEQYPSDNGEHEQFLQTLSTNIDVFVNRMKSDSQRGRSIANDTSVQGLFQTITTMNPELLKIVDDLEDKRNYMESLQDKLAQIRDAREALDALREDHQEKIRREAEEAERQRQIQIAQKLEIMRQKKQEYLAYQRQLAMQRLQEQERELQMRLEQQKQQQQMRPAHYTAQYAPQGPPSQQYNPPQQTFSPPNSMQNSPVHSYKMAQQPAPGTYMEQSAQAQVNGVNQGPAYTQQNQYQQPQQNVSYAPPQSQQYPPQGQYQPPQPQSTSSFSAPSSLDYNSATVEYSPHFAEYQQPNVYNMQGMANSLPQLNQGQQPPPPEQQLQQQQPPPQSQQQYGMPQQGQGNVYPQQPPMSGPAPQQSYMQEAQLISFD</sequence>
<evidence type="ECO:0000256" key="9">
    <source>
        <dbReference type="SAM" id="MobiDB-lite"/>
    </source>
</evidence>
<dbReference type="PANTHER" id="PTHR46275">
    <property type="entry name" value="HEPATOCYTE GROWTH FACTOR-REGULATED TYROSINE KINASE SUBSTRATE"/>
    <property type="match status" value="1"/>
</dbReference>
<evidence type="ECO:0000256" key="2">
    <source>
        <dbReference type="ARBA" id="ARBA00015450"/>
    </source>
</evidence>
<dbReference type="SUPFAM" id="SSF57903">
    <property type="entry name" value="FYVE/PHD zinc finger"/>
    <property type="match status" value="1"/>
</dbReference>
<dbReference type="Pfam" id="PF00790">
    <property type="entry name" value="VHS"/>
    <property type="match status" value="1"/>
</dbReference>
<evidence type="ECO:0000256" key="1">
    <source>
        <dbReference type="ARBA" id="ARBA00004496"/>
    </source>
</evidence>
<dbReference type="InterPro" id="IPR008942">
    <property type="entry name" value="ENTH_VHS"/>
</dbReference>
<feature type="region of interest" description="Disordered" evidence="9">
    <location>
        <begin position="275"/>
        <end position="313"/>
    </location>
</feature>
<dbReference type="GeneID" id="100378364"/>
<dbReference type="Pfam" id="PF12210">
    <property type="entry name" value="Hrs_helical"/>
    <property type="match status" value="1"/>
</dbReference>
<dbReference type="InterPro" id="IPR003903">
    <property type="entry name" value="UIM_dom"/>
</dbReference>
<evidence type="ECO:0000313" key="12">
    <source>
        <dbReference type="Proteomes" id="UP000694865"/>
    </source>
</evidence>
<dbReference type="PROSITE" id="PS50330">
    <property type="entry name" value="UIM"/>
    <property type="match status" value="1"/>
</dbReference>
<dbReference type="PROSITE" id="PS50179">
    <property type="entry name" value="VHS"/>
    <property type="match status" value="1"/>
</dbReference>
<dbReference type="Pfam" id="PF01363">
    <property type="entry name" value="FYVE"/>
    <property type="match status" value="1"/>
</dbReference>
<feature type="domain" description="FYVE-type" evidence="10">
    <location>
        <begin position="159"/>
        <end position="219"/>
    </location>
</feature>
<dbReference type="InterPro" id="IPR017455">
    <property type="entry name" value="Znf_FYVE-rel"/>
</dbReference>
<evidence type="ECO:0000256" key="7">
    <source>
        <dbReference type="ARBA" id="ARBA00022833"/>
    </source>
</evidence>
<proteinExistence type="predicted"/>
<feature type="compositionally biased region" description="Low complexity" evidence="9">
    <location>
        <begin position="285"/>
        <end position="308"/>
    </location>
</feature>
<feature type="region of interest" description="Disordered" evidence="9">
    <location>
        <begin position="517"/>
        <end position="645"/>
    </location>
</feature>
<dbReference type="Gene3D" id="1.25.40.90">
    <property type="match status" value="1"/>
</dbReference>
<evidence type="ECO:0000256" key="5">
    <source>
        <dbReference type="ARBA" id="ARBA00022723"/>
    </source>
</evidence>
<dbReference type="SMART" id="SM00064">
    <property type="entry name" value="FYVE"/>
    <property type="match status" value="1"/>
</dbReference>
<dbReference type="InterPro" id="IPR011011">
    <property type="entry name" value="Znf_FYVE_PHD"/>
</dbReference>
<dbReference type="InterPro" id="IPR002014">
    <property type="entry name" value="VHS_dom"/>
</dbReference>
<keyword evidence="4" id="KW-0597">Phosphoprotein</keyword>
<feature type="domain" description="VHS" evidence="11">
    <location>
        <begin position="15"/>
        <end position="142"/>
    </location>
</feature>
<dbReference type="CDD" id="cd21387">
    <property type="entry name" value="GAT_Hrs"/>
    <property type="match status" value="1"/>
</dbReference>
<dbReference type="RefSeq" id="XP_002733391.1">
    <property type="nucleotide sequence ID" value="XM_002733345.2"/>
</dbReference>
<dbReference type="PIRSF" id="PIRSF036956">
    <property type="entry name" value="Hrs_Vps27"/>
    <property type="match status" value="1"/>
</dbReference>
<dbReference type="InterPro" id="IPR017073">
    <property type="entry name" value="HGS/VPS27"/>
</dbReference>
<dbReference type="InterPro" id="IPR000306">
    <property type="entry name" value="Znf_FYVE"/>
</dbReference>
<protein>
    <recommendedName>
        <fullName evidence="2">Hepatocyte growth factor-regulated tyrosine kinase substrate</fullName>
    </recommendedName>
</protein>
<evidence type="ECO:0000259" key="10">
    <source>
        <dbReference type="PROSITE" id="PS50178"/>
    </source>
</evidence>
<comment type="subcellular location">
    <subcellularLocation>
        <location evidence="1">Cytoplasm</location>
    </subcellularLocation>
</comment>
<evidence type="ECO:0000313" key="13">
    <source>
        <dbReference type="RefSeq" id="XP_002733391.1"/>
    </source>
</evidence>
<accession>A0ABM0GMU5</accession>
<evidence type="ECO:0000259" key="11">
    <source>
        <dbReference type="PROSITE" id="PS50179"/>
    </source>
</evidence>
<dbReference type="PROSITE" id="PS50178">
    <property type="entry name" value="ZF_FYVE"/>
    <property type="match status" value="1"/>
</dbReference>
<evidence type="ECO:0000256" key="8">
    <source>
        <dbReference type="PROSITE-ProRule" id="PRU00091"/>
    </source>
</evidence>
<dbReference type="Proteomes" id="UP000694865">
    <property type="component" value="Unplaced"/>
</dbReference>
<reference evidence="13" key="1">
    <citation type="submission" date="2025-08" db="UniProtKB">
        <authorList>
            <consortium name="RefSeq"/>
        </authorList>
    </citation>
    <scope>IDENTIFICATION</scope>
    <source>
        <tissue evidence="13">Testes</tissue>
    </source>
</reference>
<dbReference type="Gene3D" id="6.10.140.100">
    <property type="match status" value="1"/>
</dbReference>
<dbReference type="InterPro" id="IPR024641">
    <property type="entry name" value="HRS_helical"/>
</dbReference>
<feature type="compositionally biased region" description="Polar residues" evidence="9">
    <location>
        <begin position="334"/>
        <end position="343"/>
    </location>
</feature>
<dbReference type="Gene3D" id="3.30.40.10">
    <property type="entry name" value="Zinc/RING finger domain, C3HC4 (zinc finger)"/>
    <property type="match status" value="1"/>
</dbReference>
<dbReference type="Gene3D" id="1.20.5.1940">
    <property type="match status" value="1"/>
</dbReference>
<keyword evidence="3" id="KW-0963">Cytoplasm</keyword>
<dbReference type="CDD" id="cd15720">
    <property type="entry name" value="FYVE_Hrs"/>
    <property type="match status" value="1"/>
</dbReference>
<organism evidence="12 13">
    <name type="scientific">Saccoglossus kowalevskii</name>
    <name type="common">Acorn worm</name>
    <dbReference type="NCBI Taxonomy" id="10224"/>
    <lineage>
        <taxon>Eukaryota</taxon>
        <taxon>Metazoa</taxon>
        <taxon>Hemichordata</taxon>
        <taxon>Enteropneusta</taxon>
        <taxon>Harrimaniidae</taxon>
        <taxon>Saccoglossus</taxon>
    </lineage>
</organism>
<feature type="compositionally biased region" description="Polar residues" evidence="9">
    <location>
        <begin position="582"/>
        <end position="594"/>
    </location>
</feature>
<keyword evidence="6 8" id="KW-0863">Zinc-finger</keyword>
<keyword evidence="7" id="KW-0862">Zinc</keyword>
<feature type="compositionally biased region" description="Polar residues" evidence="9">
    <location>
        <begin position="545"/>
        <end position="567"/>
    </location>
</feature>
<dbReference type="InterPro" id="IPR013083">
    <property type="entry name" value="Znf_RING/FYVE/PHD"/>
</dbReference>
<evidence type="ECO:0000256" key="3">
    <source>
        <dbReference type="ARBA" id="ARBA00022490"/>
    </source>
</evidence>
<feature type="region of interest" description="Disordered" evidence="9">
    <location>
        <begin position="327"/>
        <end position="379"/>
    </location>
</feature>
<feature type="compositionally biased region" description="Low complexity" evidence="9">
    <location>
        <begin position="595"/>
        <end position="644"/>
    </location>
</feature>